<dbReference type="CDD" id="cd07185">
    <property type="entry name" value="OmpA_C-like"/>
    <property type="match status" value="1"/>
</dbReference>
<evidence type="ECO:0000256" key="4">
    <source>
        <dbReference type="PROSITE-ProRule" id="PRU00473"/>
    </source>
</evidence>
<dbReference type="Proteomes" id="UP000531251">
    <property type="component" value="Unassembled WGS sequence"/>
</dbReference>
<dbReference type="RefSeq" id="WP_167713040.1">
    <property type="nucleotide sequence ID" value="NZ_JAATJB010000014.1"/>
</dbReference>
<dbReference type="InterPro" id="IPR050330">
    <property type="entry name" value="Bact_OuterMem_StrucFunc"/>
</dbReference>
<dbReference type="SUPFAM" id="SSF103088">
    <property type="entry name" value="OmpA-like"/>
    <property type="match status" value="1"/>
</dbReference>
<dbReference type="GO" id="GO:0009279">
    <property type="term" value="C:cell outer membrane"/>
    <property type="evidence" value="ECO:0007669"/>
    <property type="project" value="UniProtKB-SubCell"/>
</dbReference>
<dbReference type="InterPro" id="IPR006664">
    <property type="entry name" value="OMP_bac"/>
</dbReference>
<proteinExistence type="predicted"/>
<evidence type="ECO:0000256" key="3">
    <source>
        <dbReference type="ARBA" id="ARBA00023237"/>
    </source>
</evidence>
<dbReference type="AlphaFoldDB" id="A0A7X6BF04"/>
<dbReference type="Pfam" id="PF00691">
    <property type="entry name" value="OmpA"/>
    <property type="match status" value="1"/>
</dbReference>
<organism evidence="6 7">
    <name type="scientific">Sphingomonas trueperi</name>
    <dbReference type="NCBI Taxonomy" id="53317"/>
    <lineage>
        <taxon>Bacteria</taxon>
        <taxon>Pseudomonadati</taxon>
        <taxon>Pseudomonadota</taxon>
        <taxon>Alphaproteobacteria</taxon>
        <taxon>Sphingomonadales</taxon>
        <taxon>Sphingomonadaceae</taxon>
        <taxon>Sphingomonas</taxon>
    </lineage>
</organism>
<sequence length="588" mass="61517">MLTDASVSEFIKAMGLSIAEAQKALDLNSIAQMEEYAKPRPGLGNPGGKSLMQLGLSPPFYHYQHADLTVSLQLTMKIGDSEALGVNVTGEIGNKGSGAGGAASARTAQITMKSLPASITVDGTKLDAAGPDIDTAAQALADKLRAPAGKFEQAFVSSKDSKVKAELDPASAKNPLLAENAVVFLPTAASSTGIIRITNTPAAKETFQLAPSVSTEVTPESSRLLYARKVAKQIDDLADFKARLAFDPNPNGTIDSQSDFQPFIFALFDTDKDVIKNDAAIALRDGARIIKESGQSVDVVGYADTQGKNDHNLDLAKRRATNVAEFLKKNGVGADKIKSVKHFGEEPWSKTPNPDNNQHFRRAEVHFDGNKDLLIIVENQGSVQLQATPTPDKTGGGDGNGFIIVKKFDAAPVDGKKVLLGDAKTPVDIKGDAVNTADDKFAADTPEASAFNLAKSINDSSATHGTRATRKGSVVLLASVNDAVTIDLVTLSTDSIKLAADGGATISKPLSDIATGKPAADGSGSGKITFAVGATVDYRTSRQFEQSANGNSSISARLVAIPAPVEFLQEIKKFLAPETPAPAPAPAP</sequence>
<feature type="domain" description="OmpA-like" evidence="5">
    <location>
        <begin position="255"/>
        <end position="371"/>
    </location>
</feature>
<evidence type="ECO:0000313" key="6">
    <source>
        <dbReference type="EMBL" id="NJB99332.1"/>
    </source>
</evidence>
<reference evidence="6 7" key="1">
    <citation type="submission" date="2020-03" db="EMBL/GenBank/DDBJ databases">
        <title>Genomic Encyclopedia of Type Strains, Phase IV (KMG-IV): sequencing the most valuable type-strain genomes for metagenomic binning, comparative biology and taxonomic classification.</title>
        <authorList>
            <person name="Goeker M."/>
        </authorList>
    </citation>
    <scope>NUCLEOTIDE SEQUENCE [LARGE SCALE GENOMIC DNA]</scope>
    <source>
        <strain evidence="6 7">DSM 7225</strain>
    </source>
</reference>
<protein>
    <submittedName>
        <fullName evidence="6">Outer membrane protein OmpA-like peptidoglycan-associated protein</fullName>
    </submittedName>
</protein>
<keyword evidence="7" id="KW-1185">Reference proteome</keyword>
<keyword evidence="3" id="KW-0998">Cell outer membrane</keyword>
<accession>A0A7X6BF04</accession>
<comment type="caution">
    <text evidence="6">The sequence shown here is derived from an EMBL/GenBank/DDBJ whole genome shotgun (WGS) entry which is preliminary data.</text>
</comment>
<dbReference type="PANTHER" id="PTHR30329">
    <property type="entry name" value="STATOR ELEMENT OF FLAGELLAR MOTOR COMPLEX"/>
    <property type="match status" value="1"/>
</dbReference>
<gene>
    <name evidence="6" type="ORF">GGR89_003673</name>
</gene>
<evidence type="ECO:0000256" key="2">
    <source>
        <dbReference type="ARBA" id="ARBA00023136"/>
    </source>
</evidence>
<dbReference type="Gene3D" id="3.30.1330.60">
    <property type="entry name" value="OmpA-like domain"/>
    <property type="match status" value="1"/>
</dbReference>
<dbReference type="EMBL" id="JAATJB010000014">
    <property type="protein sequence ID" value="NJB99332.1"/>
    <property type="molecule type" value="Genomic_DNA"/>
</dbReference>
<keyword evidence="2 4" id="KW-0472">Membrane</keyword>
<evidence type="ECO:0000313" key="7">
    <source>
        <dbReference type="Proteomes" id="UP000531251"/>
    </source>
</evidence>
<dbReference type="PRINTS" id="PR01021">
    <property type="entry name" value="OMPADOMAIN"/>
</dbReference>
<name>A0A7X6BF04_9SPHN</name>
<dbReference type="InterPro" id="IPR006665">
    <property type="entry name" value="OmpA-like"/>
</dbReference>
<evidence type="ECO:0000259" key="5">
    <source>
        <dbReference type="PROSITE" id="PS51123"/>
    </source>
</evidence>
<dbReference type="PANTHER" id="PTHR30329:SF21">
    <property type="entry name" value="LIPOPROTEIN YIAD-RELATED"/>
    <property type="match status" value="1"/>
</dbReference>
<dbReference type="InterPro" id="IPR036737">
    <property type="entry name" value="OmpA-like_sf"/>
</dbReference>
<dbReference type="PROSITE" id="PS51123">
    <property type="entry name" value="OMPA_2"/>
    <property type="match status" value="1"/>
</dbReference>
<evidence type="ECO:0000256" key="1">
    <source>
        <dbReference type="ARBA" id="ARBA00004442"/>
    </source>
</evidence>
<comment type="subcellular location">
    <subcellularLocation>
        <location evidence="1">Cell outer membrane</location>
    </subcellularLocation>
</comment>